<reference evidence="2 3" key="1">
    <citation type="submission" date="2019-07" db="EMBL/GenBank/DDBJ databases">
        <title>Tomitella cavernea sp. nov., an actinomycete isolated from soil.</title>
        <authorList>
            <person name="Cheng J."/>
        </authorList>
    </citation>
    <scope>NUCLEOTIDE SEQUENCE [LARGE SCALE GENOMIC DNA]</scope>
    <source>
        <strain evidence="2 3">HY188</strain>
    </source>
</reference>
<dbReference type="Pfam" id="PF02622">
    <property type="entry name" value="DUF179"/>
    <property type="match status" value="1"/>
</dbReference>
<name>A0A516X717_9ACTN</name>
<dbReference type="RefSeq" id="WP_143910272.1">
    <property type="nucleotide sequence ID" value="NZ_CP041765.1"/>
</dbReference>
<dbReference type="GO" id="GO:0005829">
    <property type="term" value="C:cytosol"/>
    <property type="evidence" value="ECO:0007669"/>
    <property type="project" value="TreeGrafter"/>
</dbReference>
<evidence type="ECO:0000313" key="3">
    <source>
        <dbReference type="Proteomes" id="UP000317344"/>
    </source>
</evidence>
<gene>
    <name evidence="2" type="ORF">FO059_17840</name>
</gene>
<protein>
    <submittedName>
        <fullName evidence="2">YqgE/AlgH family protein</fullName>
    </submittedName>
</protein>
<dbReference type="OrthoDB" id="9807486at2"/>
<reference evidence="2 3" key="2">
    <citation type="submission" date="2019-07" db="EMBL/GenBank/DDBJ databases">
        <authorList>
            <person name="Huang Y."/>
        </authorList>
    </citation>
    <scope>NUCLEOTIDE SEQUENCE [LARGE SCALE GENOMIC DNA]</scope>
    <source>
        <strain evidence="2 3">HY188</strain>
    </source>
</reference>
<dbReference type="InterPro" id="IPR003774">
    <property type="entry name" value="AlgH-like"/>
</dbReference>
<evidence type="ECO:0000256" key="1">
    <source>
        <dbReference type="ARBA" id="ARBA00009600"/>
    </source>
</evidence>
<dbReference type="PANTHER" id="PTHR30327:SF1">
    <property type="entry name" value="UPF0301 PROTEIN YQGE"/>
    <property type="match status" value="1"/>
</dbReference>
<dbReference type="PANTHER" id="PTHR30327">
    <property type="entry name" value="UNCHARACTERIZED PROTEIN YQGE"/>
    <property type="match status" value="1"/>
</dbReference>
<dbReference type="Gene3D" id="3.40.1740.10">
    <property type="entry name" value="VC0467-like"/>
    <property type="match status" value="1"/>
</dbReference>
<dbReference type="EMBL" id="CP041765">
    <property type="protein sequence ID" value="QDQ98868.1"/>
    <property type="molecule type" value="Genomic_DNA"/>
</dbReference>
<comment type="similarity">
    <text evidence="1">Belongs to the UPF0301 (AlgH) family.</text>
</comment>
<accession>A0A516X717</accession>
<evidence type="ECO:0000313" key="2">
    <source>
        <dbReference type="EMBL" id="QDQ98868.1"/>
    </source>
</evidence>
<dbReference type="AlphaFoldDB" id="A0A516X717"/>
<keyword evidence="3" id="KW-1185">Reference proteome</keyword>
<proteinExistence type="inferred from homology"/>
<dbReference type="SUPFAM" id="SSF143456">
    <property type="entry name" value="VC0467-like"/>
    <property type="match status" value="1"/>
</dbReference>
<sequence length="201" mass="21536">MTYPADGEGRQESPVAQVGPGSLLVSGTHLSEPVFRRSVIYVIENNDGGTLGMVLNRPSETPLVDGLPEWSEVCSPAKVFHLGGPVKLDGALCLGVLRRGAGIDGVDGMTRVDGRVVLIDVAADPLDVAPLVEGARIFVGYSGWTFGQLDGELLRDDWMVFTSRPGDVIAPPEVDLWASVLRRQPQPWAMLATHPIDVGRN</sequence>
<dbReference type="KEGG" id="toy:FO059_17840"/>
<dbReference type="Proteomes" id="UP000317344">
    <property type="component" value="Chromosome"/>
</dbReference>
<organism evidence="2 3">
    <name type="scientific">Tomitella fengzijianii</name>
    <dbReference type="NCBI Taxonomy" id="2597660"/>
    <lineage>
        <taxon>Bacteria</taxon>
        <taxon>Bacillati</taxon>
        <taxon>Actinomycetota</taxon>
        <taxon>Actinomycetes</taxon>
        <taxon>Mycobacteriales</taxon>
        <taxon>Tomitella</taxon>
    </lineage>
</organism>